<gene>
    <name evidence="1" type="ORF">RKE40_27565</name>
</gene>
<accession>A0ABU3SGZ5</accession>
<keyword evidence="2" id="KW-1185">Reference proteome</keyword>
<protein>
    <recommendedName>
        <fullName evidence="3">Apea-like HEPN domain-containing protein</fullName>
    </recommendedName>
</protein>
<proteinExistence type="predicted"/>
<sequence length="357" mass="39968">MMMKKGGKQLVRAAQASEERVQLVWAIDQNLVAASNSNRNSGDRNRDLIDGITLKNFNYPYFGGKFCLSISPENPLEENYGKIDDPLSFNSNPISYLLLDANISQPDREKIISECDDFWVGPELSEHAIQYAAFSLIHNIAKNVVVCANISKPGSLTTKRGYVISAGHKFDVSSFNSNVRRGLLIEEKKSLRLFRDLPFSDVWSWYSSLGGTIAGSPTNDVEIATCNFISLFDENSDLSGARDLVWSFAGLEALLAESESGIVSQLRQKLIAIFGNQVDIKDFDKQIREMYQIRSNIVHGKMRDIPTFQGHFMLKDAKNGRESQSESANFAMYILTALIQYCCQNSLSQIKFKTVVV</sequence>
<name>A0ABU3SGZ5_9HYPH</name>
<evidence type="ECO:0008006" key="3">
    <source>
        <dbReference type="Google" id="ProtNLM"/>
    </source>
</evidence>
<organism evidence="1 2">
    <name type="scientific">Bosea rubneri</name>
    <dbReference type="NCBI Taxonomy" id="3075434"/>
    <lineage>
        <taxon>Bacteria</taxon>
        <taxon>Pseudomonadati</taxon>
        <taxon>Pseudomonadota</taxon>
        <taxon>Alphaproteobacteria</taxon>
        <taxon>Hyphomicrobiales</taxon>
        <taxon>Boseaceae</taxon>
        <taxon>Bosea</taxon>
    </lineage>
</organism>
<dbReference type="EMBL" id="JAWDID010000079">
    <property type="protein sequence ID" value="MDU0343662.1"/>
    <property type="molecule type" value="Genomic_DNA"/>
</dbReference>
<evidence type="ECO:0000313" key="2">
    <source>
        <dbReference type="Proteomes" id="UP001254257"/>
    </source>
</evidence>
<evidence type="ECO:0000313" key="1">
    <source>
        <dbReference type="EMBL" id="MDU0343662.1"/>
    </source>
</evidence>
<dbReference type="Proteomes" id="UP001254257">
    <property type="component" value="Unassembled WGS sequence"/>
</dbReference>
<reference evidence="1 2" key="1">
    <citation type="submission" date="2023-09" db="EMBL/GenBank/DDBJ databases">
        <title>Whole genome shotgun sequencing (WGS) of Bosea sp. ZW T0_25, isolated from stored onions (Allium cepa).</title>
        <authorList>
            <person name="Stoll D.A."/>
            <person name="Huch M."/>
        </authorList>
    </citation>
    <scope>NUCLEOTIDE SEQUENCE [LARGE SCALE GENOMIC DNA]</scope>
    <source>
        <strain evidence="1 2">ZW T0_25</strain>
    </source>
</reference>
<comment type="caution">
    <text evidence="1">The sequence shown here is derived from an EMBL/GenBank/DDBJ whole genome shotgun (WGS) entry which is preliminary data.</text>
</comment>
<dbReference type="RefSeq" id="WP_316021364.1">
    <property type="nucleotide sequence ID" value="NZ_JAWDID010000079.1"/>
</dbReference>